<reference evidence="2" key="1">
    <citation type="submission" date="2018-01" db="EMBL/GenBank/DDBJ databases">
        <authorList>
            <person name="Mao J.F."/>
        </authorList>
    </citation>
    <scope>NUCLEOTIDE SEQUENCE</scope>
    <source>
        <strain evidence="2">Huo1</strain>
        <tissue evidence="2">Leaf</tissue>
    </source>
</reference>
<dbReference type="EMBL" id="PNBA02000019">
    <property type="protein sequence ID" value="KAG6390286.1"/>
    <property type="molecule type" value="Genomic_DNA"/>
</dbReference>
<accession>A0A8X8WA06</accession>
<feature type="region of interest" description="Disordered" evidence="1">
    <location>
        <begin position="87"/>
        <end position="133"/>
    </location>
</feature>
<evidence type="ECO:0000313" key="3">
    <source>
        <dbReference type="Proteomes" id="UP000298416"/>
    </source>
</evidence>
<proteinExistence type="predicted"/>
<dbReference type="PANTHER" id="PTHR33696:SF1">
    <property type="entry name" value="T22J18.15"/>
    <property type="match status" value="1"/>
</dbReference>
<dbReference type="AlphaFoldDB" id="A0A8X8WA06"/>
<feature type="compositionally biased region" description="Low complexity" evidence="1">
    <location>
        <begin position="34"/>
        <end position="67"/>
    </location>
</feature>
<protein>
    <submittedName>
        <fullName evidence="2">Uncharacterized protein</fullName>
    </submittedName>
</protein>
<sequence length="214" mass="23066">MPTSPTCPNAHPTPLLPKEAEPPHSTPAFRWTGRRTPSFSSSSPSGSFDSSFRSSSFSFNDDSPTFSPISTPLIKFKGVPFSWEQIPGIPKHHSSKKKDSSGHLLPLPPAGAATSAAVKKQEEISPKKSNRFQSDDPFFAALVECSKDGGNGDDNDDDRCLNSGAIGKGSSKITRTLSDRFGLINMYTSSCKKTCAVSESIVNLPRQSSLLYRP</sequence>
<reference evidence="2" key="2">
    <citation type="submission" date="2020-08" db="EMBL/GenBank/DDBJ databases">
        <title>Plant Genome Project.</title>
        <authorList>
            <person name="Zhang R.-G."/>
        </authorList>
    </citation>
    <scope>NUCLEOTIDE SEQUENCE</scope>
    <source>
        <strain evidence="2">Huo1</strain>
        <tissue evidence="2">Leaf</tissue>
    </source>
</reference>
<gene>
    <name evidence="2" type="ORF">SASPL_148018</name>
</gene>
<dbReference type="PANTHER" id="PTHR33696">
    <property type="entry name" value="T22J18.15-RELATED"/>
    <property type="match status" value="1"/>
</dbReference>
<organism evidence="2">
    <name type="scientific">Salvia splendens</name>
    <name type="common">Scarlet sage</name>
    <dbReference type="NCBI Taxonomy" id="180675"/>
    <lineage>
        <taxon>Eukaryota</taxon>
        <taxon>Viridiplantae</taxon>
        <taxon>Streptophyta</taxon>
        <taxon>Embryophyta</taxon>
        <taxon>Tracheophyta</taxon>
        <taxon>Spermatophyta</taxon>
        <taxon>Magnoliopsida</taxon>
        <taxon>eudicotyledons</taxon>
        <taxon>Gunneridae</taxon>
        <taxon>Pentapetalae</taxon>
        <taxon>asterids</taxon>
        <taxon>lamiids</taxon>
        <taxon>Lamiales</taxon>
        <taxon>Lamiaceae</taxon>
        <taxon>Nepetoideae</taxon>
        <taxon>Mentheae</taxon>
        <taxon>Salviinae</taxon>
        <taxon>Salvia</taxon>
        <taxon>Salvia subgen. Calosphace</taxon>
        <taxon>core Calosphace</taxon>
    </lineage>
</organism>
<evidence type="ECO:0000256" key="1">
    <source>
        <dbReference type="SAM" id="MobiDB-lite"/>
    </source>
</evidence>
<keyword evidence="3" id="KW-1185">Reference proteome</keyword>
<feature type="region of interest" description="Disordered" evidence="1">
    <location>
        <begin position="1"/>
        <end position="68"/>
    </location>
</feature>
<dbReference type="Proteomes" id="UP000298416">
    <property type="component" value="Unassembled WGS sequence"/>
</dbReference>
<name>A0A8X8WA06_SALSN</name>
<evidence type="ECO:0000313" key="2">
    <source>
        <dbReference type="EMBL" id="KAG6390286.1"/>
    </source>
</evidence>
<dbReference type="Pfam" id="PF05097">
    <property type="entry name" value="DUF688"/>
    <property type="match status" value="1"/>
</dbReference>
<dbReference type="InterPro" id="IPR007789">
    <property type="entry name" value="DUF688"/>
</dbReference>
<comment type="caution">
    <text evidence="2">The sequence shown here is derived from an EMBL/GenBank/DDBJ whole genome shotgun (WGS) entry which is preliminary data.</text>
</comment>